<dbReference type="EMBL" id="CAJNOK010046118">
    <property type="protein sequence ID" value="CAF1581786.1"/>
    <property type="molecule type" value="Genomic_DNA"/>
</dbReference>
<protein>
    <submittedName>
        <fullName evidence="1">Uncharacterized protein</fullName>
    </submittedName>
</protein>
<organism evidence="1 3">
    <name type="scientific">Didymodactylos carnosus</name>
    <dbReference type="NCBI Taxonomy" id="1234261"/>
    <lineage>
        <taxon>Eukaryota</taxon>
        <taxon>Metazoa</taxon>
        <taxon>Spiralia</taxon>
        <taxon>Gnathifera</taxon>
        <taxon>Rotifera</taxon>
        <taxon>Eurotatoria</taxon>
        <taxon>Bdelloidea</taxon>
        <taxon>Philodinida</taxon>
        <taxon>Philodinidae</taxon>
        <taxon>Didymodactylos</taxon>
    </lineage>
</organism>
<evidence type="ECO:0000313" key="2">
    <source>
        <dbReference type="EMBL" id="CAF4381563.1"/>
    </source>
</evidence>
<dbReference type="Proteomes" id="UP000682733">
    <property type="component" value="Unassembled WGS sequence"/>
</dbReference>
<gene>
    <name evidence="1" type="ORF">OVA965_LOCUS41018</name>
    <name evidence="2" type="ORF">TMI583_LOCUS42571</name>
</gene>
<proteinExistence type="predicted"/>
<evidence type="ECO:0000313" key="3">
    <source>
        <dbReference type="Proteomes" id="UP000677228"/>
    </source>
</evidence>
<reference evidence="1" key="1">
    <citation type="submission" date="2021-02" db="EMBL/GenBank/DDBJ databases">
        <authorList>
            <person name="Nowell W R."/>
        </authorList>
    </citation>
    <scope>NUCLEOTIDE SEQUENCE</scope>
</reference>
<dbReference type="AlphaFoldDB" id="A0A8S2FXE6"/>
<name>A0A8S2FXE6_9BILA</name>
<dbReference type="EMBL" id="CAJOBA010069236">
    <property type="protein sequence ID" value="CAF4381563.1"/>
    <property type="molecule type" value="Genomic_DNA"/>
</dbReference>
<feature type="non-terminal residue" evidence="1">
    <location>
        <position position="1"/>
    </location>
</feature>
<comment type="caution">
    <text evidence="1">The sequence shown here is derived from an EMBL/GenBank/DDBJ whole genome shotgun (WGS) entry which is preliminary data.</text>
</comment>
<accession>A0A8S2FXE6</accession>
<sequence length="92" mass="10620">MVDYTDDTLQKAEKNLNSTKGRISQLVSIEQTFNSTIRNSIEVIAIETERNLKEFLPKYLDEFIQDLDTLSTNFENYTQNKQELPVGTRTTA</sequence>
<dbReference type="Proteomes" id="UP000677228">
    <property type="component" value="Unassembled WGS sequence"/>
</dbReference>
<evidence type="ECO:0000313" key="1">
    <source>
        <dbReference type="EMBL" id="CAF1581786.1"/>
    </source>
</evidence>